<organism evidence="1 2">
    <name type="scientific">Acinetobacter wanghuae</name>
    <dbReference type="NCBI Taxonomy" id="2662362"/>
    <lineage>
        <taxon>Bacteria</taxon>
        <taxon>Pseudomonadati</taxon>
        <taxon>Pseudomonadota</taxon>
        <taxon>Gammaproteobacteria</taxon>
        <taxon>Moraxellales</taxon>
        <taxon>Moraxellaceae</taxon>
        <taxon>Acinetobacter</taxon>
    </lineage>
</organism>
<dbReference type="Proteomes" id="UP000480556">
    <property type="component" value="Unassembled WGS sequence"/>
</dbReference>
<proteinExistence type="predicted"/>
<protein>
    <submittedName>
        <fullName evidence="1">Uncharacterized protein</fullName>
    </submittedName>
</protein>
<name>A0AA90W4M4_9GAMM</name>
<evidence type="ECO:0000313" key="2">
    <source>
        <dbReference type="Proteomes" id="UP000480556"/>
    </source>
</evidence>
<comment type="caution">
    <text evidence="1">The sequence shown here is derived from an EMBL/GenBank/DDBJ whole genome shotgun (WGS) entry which is preliminary data.</text>
</comment>
<gene>
    <name evidence="1" type="ORF">GHJ48_10415</name>
</gene>
<evidence type="ECO:0000313" key="1">
    <source>
        <dbReference type="EMBL" id="MQW92795.1"/>
    </source>
</evidence>
<dbReference type="EMBL" id="WITK01000017">
    <property type="protein sequence ID" value="MQW92795.1"/>
    <property type="molecule type" value="Genomic_DNA"/>
</dbReference>
<reference evidence="1 2" key="1">
    <citation type="submission" date="2019-10" db="EMBL/GenBank/DDBJ databases">
        <authorList>
            <person name="Dong K."/>
        </authorList>
    </citation>
    <scope>NUCLEOTIDE SEQUENCE [LARGE SCALE GENOMIC DNA]</scope>
    <source>
        <strain evidence="2">dk771</strain>
    </source>
</reference>
<sequence length="55" mass="6294">MADKNWTISMTAGVADLCPCVKIIDEILTDDLKRANMQRIRKCCLNHVKYQQKAV</sequence>
<accession>A0AA90W4M4</accession>
<dbReference type="RefSeq" id="WP_153372521.1">
    <property type="nucleotide sequence ID" value="NZ_CP045650.1"/>
</dbReference>
<dbReference type="AlphaFoldDB" id="A0AA90W4M4"/>